<dbReference type="RefSeq" id="XP_005820318.1">
    <property type="nucleotide sequence ID" value="XM_005820261.1"/>
</dbReference>
<evidence type="ECO:0000313" key="5">
    <source>
        <dbReference type="EnsemblProtists" id="EKX33338"/>
    </source>
</evidence>
<protein>
    <submittedName>
        <fullName evidence="4 5">Uncharacterized protein</fullName>
    </submittedName>
</protein>
<keyword evidence="3" id="KW-0812">Transmembrane</keyword>
<dbReference type="EMBL" id="JH993146">
    <property type="protein sequence ID" value="EKX33338.1"/>
    <property type="molecule type" value="Genomic_DNA"/>
</dbReference>
<dbReference type="HOGENOM" id="CLU_726557_0_0_1"/>
<reference evidence="5" key="3">
    <citation type="submission" date="2016-03" db="UniProtKB">
        <authorList>
            <consortium name="EnsemblProtists"/>
        </authorList>
    </citation>
    <scope>IDENTIFICATION</scope>
</reference>
<feature type="region of interest" description="Disordered" evidence="2">
    <location>
        <begin position="126"/>
        <end position="148"/>
    </location>
</feature>
<dbReference type="PaxDb" id="55529-EKX33338"/>
<organism evidence="4">
    <name type="scientific">Guillardia theta (strain CCMP2712)</name>
    <name type="common">Cryptophyte</name>
    <dbReference type="NCBI Taxonomy" id="905079"/>
    <lineage>
        <taxon>Eukaryota</taxon>
        <taxon>Cryptophyceae</taxon>
        <taxon>Pyrenomonadales</taxon>
        <taxon>Geminigeraceae</taxon>
        <taxon>Guillardia</taxon>
    </lineage>
</organism>
<dbReference type="GeneID" id="17290057"/>
<evidence type="ECO:0000313" key="4">
    <source>
        <dbReference type="EMBL" id="EKX33338.1"/>
    </source>
</evidence>
<feature type="transmembrane region" description="Helical" evidence="3">
    <location>
        <begin position="6"/>
        <end position="29"/>
    </location>
</feature>
<reference evidence="6" key="2">
    <citation type="submission" date="2012-11" db="EMBL/GenBank/DDBJ databases">
        <authorList>
            <person name="Kuo A."/>
            <person name="Curtis B.A."/>
            <person name="Tanifuji G."/>
            <person name="Burki F."/>
            <person name="Gruber A."/>
            <person name="Irimia M."/>
            <person name="Maruyama S."/>
            <person name="Arias M.C."/>
            <person name="Ball S.G."/>
            <person name="Gile G.H."/>
            <person name="Hirakawa Y."/>
            <person name="Hopkins J.F."/>
            <person name="Rensing S.A."/>
            <person name="Schmutz J."/>
            <person name="Symeonidi A."/>
            <person name="Elias M."/>
            <person name="Eveleigh R.J."/>
            <person name="Herman E.K."/>
            <person name="Klute M.J."/>
            <person name="Nakayama T."/>
            <person name="Obornik M."/>
            <person name="Reyes-Prieto A."/>
            <person name="Armbrust E.V."/>
            <person name="Aves S.J."/>
            <person name="Beiko R.G."/>
            <person name="Coutinho P."/>
            <person name="Dacks J.B."/>
            <person name="Durnford D.G."/>
            <person name="Fast N.M."/>
            <person name="Green B.R."/>
            <person name="Grisdale C."/>
            <person name="Hempe F."/>
            <person name="Henrissat B."/>
            <person name="Hoppner M.P."/>
            <person name="Ishida K.-I."/>
            <person name="Kim E."/>
            <person name="Koreny L."/>
            <person name="Kroth P.G."/>
            <person name="Liu Y."/>
            <person name="Malik S.-B."/>
            <person name="Maier U.G."/>
            <person name="McRose D."/>
            <person name="Mock T."/>
            <person name="Neilson J.A."/>
            <person name="Onodera N.T."/>
            <person name="Poole A.M."/>
            <person name="Pritham E.J."/>
            <person name="Richards T.A."/>
            <person name="Rocap G."/>
            <person name="Roy S.W."/>
            <person name="Sarai C."/>
            <person name="Schaack S."/>
            <person name="Shirato S."/>
            <person name="Slamovits C.H."/>
            <person name="Spencer D.F."/>
            <person name="Suzuki S."/>
            <person name="Worden A.Z."/>
            <person name="Zauner S."/>
            <person name="Barry K."/>
            <person name="Bell C."/>
            <person name="Bharti A.K."/>
            <person name="Crow J.A."/>
            <person name="Grimwood J."/>
            <person name="Kramer R."/>
            <person name="Lindquist E."/>
            <person name="Lucas S."/>
            <person name="Salamov A."/>
            <person name="McFadden G.I."/>
            <person name="Lane C.E."/>
            <person name="Keeling P.J."/>
            <person name="Gray M.W."/>
            <person name="Grigoriev I.V."/>
            <person name="Archibald J.M."/>
        </authorList>
    </citation>
    <scope>NUCLEOTIDE SEQUENCE</scope>
    <source>
        <strain evidence="6">CCMP2712</strain>
    </source>
</reference>
<reference evidence="4 6" key="1">
    <citation type="journal article" date="2012" name="Nature">
        <title>Algal genomes reveal evolutionary mosaicism and the fate of nucleomorphs.</title>
        <authorList>
            <consortium name="DOE Joint Genome Institute"/>
            <person name="Curtis B.A."/>
            <person name="Tanifuji G."/>
            <person name="Burki F."/>
            <person name="Gruber A."/>
            <person name="Irimia M."/>
            <person name="Maruyama S."/>
            <person name="Arias M.C."/>
            <person name="Ball S.G."/>
            <person name="Gile G.H."/>
            <person name="Hirakawa Y."/>
            <person name="Hopkins J.F."/>
            <person name="Kuo A."/>
            <person name="Rensing S.A."/>
            <person name="Schmutz J."/>
            <person name="Symeonidi A."/>
            <person name="Elias M."/>
            <person name="Eveleigh R.J."/>
            <person name="Herman E.K."/>
            <person name="Klute M.J."/>
            <person name="Nakayama T."/>
            <person name="Obornik M."/>
            <person name="Reyes-Prieto A."/>
            <person name="Armbrust E.V."/>
            <person name="Aves S.J."/>
            <person name="Beiko R.G."/>
            <person name="Coutinho P."/>
            <person name="Dacks J.B."/>
            <person name="Durnford D.G."/>
            <person name="Fast N.M."/>
            <person name="Green B.R."/>
            <person name="Grisdale C.J."/>
            <person name="Hempel F."/>
            <person name="Henrissat B."/>
            <person name="Hoppner M.P."/>
            <person name="Ishida K."/>
            <person name="Kim E."/>
            <person name="Koreny L."/>
            <person name="Kroth P.G."/>
            <person name="Liu Y."/>
            <person name="Malik S.B."/>
            <person name="Maier U.G."/>
            <person name="McRose D."/>
            <person name="Mock T."/>
            <person name="Neilson J.A."/>
            <person name="Onodera N.T."/>
            <person name="Poole A.M."/>
            <person name="Pritham E.J."/>
            <person name="Richards T.A."/>
            <person name="Rocap G."/>
            <person name="Roy S.W."/>
            <person name="Sarai C."/>
            <person name="Schaack S."/>
            <person name="Shirato S."/>
            <person name="Slamovits C.H."/>
            <person name="Spencer D.F."/>
            <person name="Suzuki S."/>
            <person name="Worden A.Z."/>
            <person name="Zauner S."/>
            <person name="Barry K."/>
            <person name="Bell C."/>
            <person name="Bharti A.K."/>
            <person name="Crow J.A."/>
            <person name="Grimwood J."/>
            <person name="Kramer R."/>
            <person name="Lindquist E."/>
            <person name="Lucas S."/>
            <person name="Salamov A."/>
            <person name="McFadden G.I."/>
            <person name="Lane C.E."/>
            <person name="Keeling P.J."/>
            <person name="Gray M.W."/>
            <person name="Grigoriev I.V."/>
            <person name="Archibald J.M."/>
        </authorList>
    </citation>
    <scope>NUCLEOTIDE SEQUENCE</scope>
    <source>
        <strain evidence="4 6">CCMP2712</strain>
    </source>
</reference>
<dbReference type="KEGG" id="gtt:GUITHDRAFT_148006"/>
<evidence type="ECO:0000256" key="3">
    <source>
        <dbReference type="SAM" id="Phobius"/>
    </source>
</evidence>
<dbReference type="EnsemblProtists" id="EKX33338">
    <property type="protein sequence ID" value="EKX33338"/>
    <property type="gene ID" value="GUITHDRAFT_148006"/>
</dbReference>
<sequence>MNTEGILALVAFIVAVLALIGIVVMAFVIKNQQRRIKELLEELDAQCNKHRAEQDNATLQQYKIALHEENASTQDREEEELSAREKVSSISGPDMENLATRKDIQILPLSSPAIYQESSRRIKIIDQPAPAKGPSPAESCSEGSEQEKWPVSMTMVVWEELTWLPKGVPKEDEPELDRAAVAVMVLKSVFLMEPEDVRVKADIGFSTDSNKYQAVQPPQTLWTPPRPMNKWDIDGEILGRSPCSEARKVVNISVQATPGNLSSRARRQGQSNGSSIGSPLSARGIDPEKHPELHAKELAEMIRLVHTHCQDTANVISRTEIRCLWCHETFTCPPYRPQGFYFRDIQNRGEHNGHLWSCQKNPNISLQSGRGIPVGDGKILI</sequence>
<feature type="region of interest" description="Disordered" evidence="2">
    <location>
        <begin position="69"/>
        <end position="89"/>
    </location>
</feature>
<accession>L1IAV1</accession>
<feature type="region of interest" description="Disordered" evidence="2">
    <location>
        <begin position="258"/>
        <end position="287"/>
    </location>
</feature>
<name>L1IAV1_GUITC</name>
<feature type="coiled-coil region" evidence="1">
    <location>
        <begin position="29"/>
        <end position="60"/>
    </location>
</feature>
<dbReference type="AlphaFoldDB" id="L1IAV1"/>
<gene>
    <name evidence="4" type="ORF">GUITHDRAFT_148006</name>
</gene>
<evidence type="ECO:0000256" key="1">
    <source>
        <dbReference type="SAM" id="Coils"/>
    </source>
</evidence>
<keyword evidence="1" id="KW-0175">Coiled coil</keyword>
<evidence type="ECO:0000313" key="6">
    <source>
        <dbReference type="Proteomes" id="UP000011087"/>
    </source>
</evidence>
<proteinExistence type="predicted"/>
<dbReference type="Proteomes" id="UP000011087">
    <property type="component" value="Unassembled WGS sequence"/>
</dbReference>
<evidence type="ECO:0000256" key="2">
    <source>
        <dbReference type="SAM" id="MobiDB-lite"/>
    </source>
</evidence>
<feature type="compositionally biased region" description="Polar residues" evidence="2">
    <location>
        <begin position="258"/>
        <end position="278"/>
    </location>
</feature>
<keyword evidence="3" id="KW-0472">Membrane</keyword>
<keyword evidence="3" id="KW-1133">Transmembrane helix</keyword>
<keyword evidence="6" id="KW-1185">Reference proteome</keyword>